<dbReference type="AlphaFoldDB" id="A0A1M7U8I4"/>
<dbReference type="InterPro" id="IPR023365">
    <property type="entry name" value="Sortase_dom-sf"/>
</dbReference>
<dbReference type="Pfam" id="PF04203">
    <property type="entry name" value="Sortase"/>
    <property type="match status" value="1"/>
</dbReference>
<dbReference type="CDD" id="cd05829">
    <property type="entry name" value="Sortase_F"/>
    <property type="match status" value="1"/>
</dbReference>
<dbReference type="SUPFAM" id="SSF63817">
    <property type="entry name" value="Sortase"/>
    <property type="match status" value="1"/>
</dbReference>
<proteinExistence type="predicted"/>
<evidence type="ECO:0000256" key="1">
    <source>
        <dbReference type="ARBA" id="ARBA00022801"/>
    </source>
</evidence>
<protein>
    <submittedName>
        <fullName evidence="4">Sortase (Surface protein transpeptidase)</fullName>
    </submittedName>
</protein>
<gene>
    <name evidence="4" type="ORF">SAMN05660350_02752</name>
</gene>
<accession>A0A1M7U8I4</accession>
<evidence type="ECO:0000256" key="2">
    <source>
        <dbReference type="SAM" id="MobiDB-lite"/>
    </source>
</evidence>
<dbReference type="InterPro" id="IPR005754">
    <property type="entry name" value="Sortase"/>
</dbReference>
<dbReference type="EMBL" id="FRDM01000013">
    <property type="protein sequence ID" value="SHN79254.1"/>
    <property type="molecule type" value="Genomic_DNA"/>
</dbReference>
<dbReference type="Gene3D" id="2.40.260.10">
    <property type="entry name" value="Sortase"/>
    <property type="match status" value="1"/>
</dbReference>
<evidence type="ECO:0000313" key="4">
    <source>
        <dbReference type="EMBL" id="SHN79254.1"/>
    </source>
</evidence>
<reference evidence="4 5" key="1">
    <citation type="submission" date="2016-12" db="EMBL/GenBank/DDBJ databases">
        <authorList>
            <person name="Song W.-J."/>
            <person name="Kurnit D.M."/>
        </authorList>
    </citation>
    <scope>NUCLEOTIDE SEQUENCE [LARGE SCALE GENOMIC DNA]</scope>
    <source>
        <strain evidence="4 5">DSM 43162</strain>
    </source>
</reference>
<evidence type="ECO:0000313" key="5">
    <source>
        <dbReference type="Proteomes" id="UP000184428"/>
    </source>
</evidence>
<feature type="region of interest" description="Disordered" evidence="2">
    <location>
        <begin position="289"/>
        <end position="309"/>
    </location>
</feature>
<name>A0A1M7U8I4_9ACTN</name>
<dbReference type="NCBIfam" id="NF033748">
    <property type="entry name" value="class_F_sortase"/>
    <property type="match status" value="1"/>
</dbReference>
<keyword evidence="1" id="KW-0378">Hydrolase</keyword>
<evidence type="ECO:0000259" key="3">
    <source>
        <dbReference type="Pfam" id="PF14344"/>
    </source>
</evidence>
<dbReference type="GO" id="GO:0016787">
    <property type="term" value="F:hydrolase activity"/>
    <property type="evidence" value="ECO:0007669"/>
    <property type="project" value="UniProtKB-KW"/>
</dbReference>
<dbReference type="Pfam" id="PF14344">
    <property type="entry name" value="DUF4397"/>
    <property type="match status" value="1"/>
</dbReference>
<dbReference type="RefSeq" id="WP_244277206.1">
    <property type="nucleotide sequence ID" value="NZ_FRDM01000013.1"/>
</dbReference>
<organism evidence="4 5">
    <name type="scientific">Geodermatophilus obscurus</name>
    <dbReference type="NCBI Taxonomy" id="1861"/>
    <lineage>
        <taxon>Bacteria</taxon>
        <taxon>Bacillati</taxon>
        <taxon>Actinomycetota</taxon>
        <taxon>Actinomycetes</taxon>
        <taxon>Geodermatophilales</taxon>
        <taxon>Geodermatophilaceae</taxon>
        <taxon>Geodermatophilus</taxon>
    </lineage>
</organism>
<dbReference type="Proteomes" id="UP000184428">
    <property type="component" value="Unassembled WGS sequence"/>
</dbReference>
<dbReference type="InterPro" id="IPR025510">
    <property type="entry name" value="DUF4397"/>
</dbReference>
<sequence>MAARTGAGSPETFGGTVHRWTRVLAVTVVTAGTVLVAPSTAGAAGTGLVRLAHLSPDTPAVDVYVDSVADPGDGTALLTVPGVGYGTITDYQDVPGGVYTVSMRAAGADPATPPVLSTTVQVGSDSARTVAGVGRFADLGLAVLEDDLALPPSGQARVRVVSAAAGAPTLHAAAGGTGIAGDLAFAEAGRYTAVSGNADRLQLAVDGEQTELPLDLAAGSVYSLFVLDRPEGGLTLRTVLDAAGSGVVPTGGVETGAGGTAAGELEPGLVGGAVGLTLLTGLVLTRRSRAGVPRGTPPHSEVRPVSGHRESRRRLLPLVRGLLAGTAVVAGTVAVVLPGGAGTAGAAPAAESPVPVVAERGSERTAAPIRVRVPAIGVDSELRRLGTDATGVLVPPDDHDRAGWFAGSAVPGDVGPAVVAGHVDSVDGPAVFSRLGELGPGNEVLVDRADGTTARFAVTGVDRYPKSDFPTESVYGPTPRAELRLVTCGGEFDRAARSYEDNVVVFARAR</sequence>
<feature type="domain" description="DUF4397" evidence="3">
    <location>
        <begin position="48"/>
        <end position="171"/>
    </location>
</feature>
<dbReference type="InterPro" id="IPR042001">
    <property type="entry name" value="Sortase_F"/>
</dbReference>